<comment type="caution">
    <text evidence="1">The sequence shown here is derived from an EMBL/GenBank/DDBJ whole genome shotgun (WGS) entry which is preliminary data.</text>
</comment>
<evidence type="ECO:0000313" key="1">
    <source>
        <dbReference type="EMBL" id="CAI7989790.1"/>
    </source>
</evidence>
<dbReference type="Proteomes" id="UP001174909">
    <property type="component" value="Unassembled WGS sequence"/>
</dbReference>
<sequence>MGLFNVEVSISNFERPERRITLDALVNENRFFSILPLSMLRDLEVTPSGQQNIRFADGVVRSMNIGLVRVQIDDREAPTQVMFGEEDAQPLLGRLTLNGLMLVVDPVEERLAPMDIINA</sequence>
<proteinExistence type="predicted"/>
<protein>
    <recommendedName>
        <fullName evidence="3">Clan AA aspartic protease</fullName>
    </recommendedName>
</protein>
<accession>A0AA35VXW7</accession>
<dbReference type="AlphaFoldDB" id="A0AA35VXW7"/>
<organism evidence="1 2">
    <name type="scientific">Geodia barretti</name>
    <name type="common">Barrett's horny sponge</name>
    <dbReference type="NCBI Taxonomy" id="519541"/>
    <lineage>
        <taxon>Eukaryota</taxon>
        <taxon>Metazoa</taxon>
        <taxon>Porifera</taxon>
        <taxon>Demospongiae</taxon>
        <taxon>Heteroscleromorpha</taxon>
        <taxon>Tetractinellida</taxon>
        <taxon>Astrophorina</taxon>
        <taxon>Geodiidae</taxon>
        <taxon>Geodia</taxon>
    </lineage>
</organism>
<keyword evidence="2" id="KW-1185">Reference proteome</keyword>
<evidence type="ECO:0000313" key="2">
    <source>
        <dbReference type="Proteomes" id="UP001174909"/>
    </source>
</evidence>
<name>A0AA35VXW7_GEOBA</name>
<dbReference type="EMBL" id="CASHTH010000036">
    <property type="protein sequence ID" value="CAI7989790.1"/>
    <property type="molecule type" value="Genomic_DNA"/>
</dbReference>
<gene>
    <name evidence="1" type="ORF">GBAR_LOCUS333</name>
</gene>
<evidence type="ECO:0008006" key="3">
    <source>
        <dbReference type="Google" id="ProtNLM"/>
    </source>
</evidence>
<reference evidence="1" key="1">
    <citation type="submission" date="2023-03" db="EMBL/GenBank/DDBJ databases">
        <authorList>
            <person name="Steffen K."/>
            <person name="Cardenas P."/>
        </authorList>
    </citation>
    <scope>NUCLEOTIDE SEQUENCE</scope>
</reference>